<proteinExistence type="inferred from homology"/>
<reference evidence="11" key="2">
    <citation type="submission" date="2010-05" db="EMBL/GenBank/DDBJ databases">
        <title>The genome sequence of Magnaporthe poae strain ATCC 64411.</title>
        <authorList>
            <person name="Ma L.-J."/>
            <person name="Dead R."/>
            <person name="Young S."/>
            <person name="Zeng Q."/>
            <person name="Koehrsen M."/>
            <person name="Alvarado L."/>
            <person name="Berlin A."/>
            <person name="Chapman S.B."/>
            <person name="Chen Z."/>
            <person name="Freedman E."/>
            <person name="Gellesch M."/>
            <person name="Goldberg J."/>
            <person name="Griggs A."/>
            <person name="Gujja S."/>
            <person name="Heilman E.R."/>
            <person name="Heiman D."/>
            <person name="Hepburn T."/>
            <person name="Howarth C."/>
            <person name="Jen D."/>
            <person name="Larson L."/>
            <person name="Mehta T."/>
            <person name="Neiman D."/>
            <person name="Pearson M."/>
            <person name="Roberts A."/>
            <person name="Saif S."/>
            <person name="Shea T."/>
            <person name="Shenoy N."/>
            <person name="Sisk P."/>
            <person name="Stolte C."/>
            <person name="Sykes S."/>
            <person name="Walk T."/>
            <person name="White J."/>
            <person name="Yandava C."/>
            <person name="Haas B."/>
            <person name="Nusbaum C."/>
            <person name="Birren B."/>
        </authorList>
    </citation>
    <scope>NUCLEOTIDE SEQUENCE [LARGE SCALE GENOMIC DNA]</scope>
    <source>
        <strain evidence="11">ATCC 64411 / 73-15</strain>
    </source>
</reference>
<keyword evidence="5" id="KW-0469">Meiosis</keyword>
<evidence type="ECO:0000256" key="4">
    <source>
        <dbReference type="ARBA" id="ARBA00023125"/>
    </source>
</evidence>
<feature type="compositionally biased region" description="Acidic residues" evidence="6">
    <location>
        <begin position="921"/>
        <end position="933"/>
    </location>
</feature>
<dbReference type="PANTHER" id="PTHR11361:SF21">
    <property type="entry name" value="MUTS PROTEIN HOMOLOG 4"/>
    <property type="match status" value="1"/>
</dbReference>
<dbReference type="Gene3D" id="3.30.420.110">
    <property type="entry name" value="MutS, connector domain"/>
    <property type="match status" value="1"/>
</dbReference>
<dbReference type="InterPro" id="IPR007696">
    <property type="entry name" value="DNA_mismatch_repair_MutS_core"/>
</dbReference>
<evidence type="ECO:0000256" key="5">
    <source>
        <dbReference type="ARBA" id="ARBA00023254"/>
    </source>
</evidence>
<dbReference type="GO" id="GO:0007131">
    <property type="term" value="P:reciprocal meiotic recombination"/>
    <property type="evidence" value="ECO:0007669"/>
    <property type="project" value="TreeGrafter"/>
</dbReference>
<dbReference type="SMART" id="SM00533">
    <property type="entry name" value="MUTSd"/>
    <property type="match status" value="1"/>
</dbReference>
<dbReference type="Proteomes" id="UP000011715">
    <property type="component" value="Unassembled WGS sequence"/>
</dbReference>
<dbReference type="Gene3D" id="3.40.50.300">
    <property type="entry name" value="P-loop containing nucleotide triphosphate hydrolases"/>
    <property type="match status" value="1"/>
</dbReference>
<dbReference type="OMA" id="KMTMLYK"/>
<dbReference type="AlphaFoldDB" id="A0A0C4DU51"/>
<dbReference type="InterPro" id="IPR036678">
    <property type="entry name" value="MutS_con_dom_sf"/>
</dbReference>
<reference evidence="10" key="4">
    <citation type="journal article" date="2015" name="G3 (Bethesda)">
        <title>Genome sequences of three phytopathogenic species of the Magnaporthaceae family of fungi.</title>
        <authorList>
            <person name="Okagaki L.H."/>
            <person name="Nunes C.C."/>
            <person name="Sailsbery J."/>
            <person name="Clay B."/>
            <person name="Brown D."/>
            <person name="John T."/>
            <person name="Oh Y."/>
            <person name="Young N."/>
            <person name="Fitzgerald M."/>
            <person name="Haas B.J."/>
            <person name="Zeng Q."/>
            <person name="Young S."/>
            <person name="Adiconis X."/>
            <person name="Fan L."/>
            <person name="Levin J.Z."/>
            <person name="Mitchell T.K."/>
            <person name="Okubara P.A."/>
            <person name="Farman M.L."/>
            <person name="Kohn L.M."/>
            <person name="Birren B."/>
            <person name="Ma L.-J."/>
            <person name="Dean R.A."/>
        </authorList>
    </citation>
    <scope>NUCLEOTIDE SEQUENCE</scope>
    <source>
        <strain evidence="10">ATCC 64411 / 73-15</strain>
    </source>
</reference>
<dbReference type="EnsemblFungi" id="MAPG_03486T0">
    <property type="protein sequence ID" value="MAPG_03486T0"/>
    <property type="gene ID" value="MAPG_03486"/>
</dbReference>
<dbReference type="InterPro" id="IPR036187">
    <property type="entry name" value="DNA_mismatch_repair_MutS_sf"/>
</dbReference>
<dbReference type="EMBL" id="GL876967">
    <property type="protein sequence ID" value="KLU84444.1"/>
    <property type="molecule type" value="Genomic_DNA"/>
</dbReference>
<feature type="region of interest" description="Disordered" evidence="6">
    <location>
        <begin position="914"/>
        <end position="974"/>
    </location>
</feature>
<keyword evidence="3" id="KW-0067">ATP-binding</keyword>
<evidence type="ECO:0000256" key="1">
    <source>
        <dbReference type="ARBA" id="ARBA00006271"/>
    </source>
</evidence>
<dbReference type="SUPFAM" id="SSF52540">
    <property type="entry name" value="P-loop containing nucleoside triphosphate hydrolases"/>
    <property type="match status" value="1"/>
</dbReference>
<evidence type="ECO:0000313" key="11">
    <source>
        <dbReference type="Proteomes" id="UP000011715"/>
    </source>
</evidence>
<dbReference type="STRING" id="644358.A0A0C4DU51"/>
<dbReference type="PANTHER" id="PTHR11361">
    <property type="entry name" value="DNA MISMATCH REPAIR PROTEIN MUTS FAMILY MEMBER"/>
    <property type="match status" value="1"/>
</dbReference>
<protein>
    <submittedName>
        <fullName evidence="9">MutS protein</fullName>
    </submittedName>
</protein>
<feature type="domain" description="DNA mismatch repair proteins mutS family" evidence="8">
    <location>
        <begin position="738"/>
        <end position="913"/>
    </location>
</feature>
<accession>A0A0C4DU51</accession>
<reference evidence="10" key="5">
    <citation type="submission" date="2015-06" db="UniProtKB">
        <authorList>
            <consortium name="EnsemblFungi"/>
        </authorList>
    </citation>
    <scope>IDENTIFICATION</scope>
    <source>
        <strain evidence="10">ATCC 64411</strain>
    </source>
</reference>
<evidence type="ECO:0000259" key="8">
    <source>
        <dbReference type="SMART" id="SM00534"/>
    </source>
</evidence>
<keyword evidence="11" id="KW-1185">Reference proteome</keyword>
<dbReference type="GO" id="GO:0030983">
    <property type="term" value="F:mismatched DNA binding"/>
    <property type="evidence" value="ECO:0007669"/>
    <property type="project" value="InterPro"/>
</dbReference>
<evidence type="ECO:0000313" key="9">
    <source>
        <dbReference type="EMBL" id="KLU84444.1"/>
    </source>
</evidence>
<organism evidence="10 11">
    <name type="scientific">Magnaporthiopsis poae (strain ATCC 64411 / 73-15)</name>
    <name type="common">Kentucky bluegrass fungus</name>
    <name type="synonym">Magnaporthe poae</name>
    <dbReference type="NCBI Taxonomy" id="644358"/>
    <lineage>
        <taxon>Eukaryota</taxon>
        <taxon>Fungi</taxon>
        <taxon>Dikarya</taxon>
        <taxon>Ascomycota</taxon>
        <taxon>Pezizomycotina</taxon>
        <taxon>Sordariomycetes</taxon>
        <taxon>Sordariomycetidae</taxon>
        <taxon>Magnaporthales</taxon>
        <taxon>Magnaporthaceae</taxon>
        <taxon>Magnaporthiopsis</taxon>
    </lineage>
</organism>
<feature type="region of interest" description="Disordered" evidence="6">
    <location>
        <begin position="1"/>
        <end position="24"/>
    </location>
</feature>
<dbReference type="EMBL" id="ADBL01000833">
    <property type="status" value="NOT_ANNOTATED_CDS"/>
    <property type="molecule type" value="Genomic_DNA"/>
</dbReference>
<evidence type="ECO:0000256" key="6">
    <source>
        <dbReference type="SAM" id="MobiDB-lite"/>
    </source>
</evidence>
<name>A0A0C4DU51_MAGP6</name>
<feature type="compositionally biased region" description="Polar residues" evidence="6">
    <location>
        <begin position="492"/>
        <end position="507"/>
    </location>
</feature>
<feature type="region of interest" description="Disordered" evidence="6">
    <location>
        <begin position="492"/>
        <end position="513"/>
    </location>
</feature>
<reference evidence="9" key="3">
    <citation type="submission" date="2011-03" db="EMBL/GenBank/DDBJ databases">
        <title>Annotation of Magnaporthe poae ATCC 64411.</title>
        <authorList>
            <person name="Ma L.-J."/>
            <person name="Dead R."/>
            <person name="Young S.K."/>
            <person name="Zeng Q."/>
            <person name="Gargeya S."/>
            <person name="Fitzgerald M."/>
            <person name="Haas B."/>
            <person name="Abouelleil A."/>
            <person name="Alvarado L."/>
            <person name="Arachchi H.M."/>
            <person name="Berlin A."/>
            <person name="Brown A."/>
            <person name="Chapman S.B."/>
            <person name="Chen Z."/>
            <person name="Dunbar C."/>
            <person name="Freedman E."/>
            <person name="Gearin G."/>
            <person name="Gellesch M."/>
            <person name="Goldberg J."/>
            <person name="Griggs A."/>
            <person name="Gujja S."/>
            <person name="Heiman D."/>
            <person name="Howarth C."/>
            <person name="Larson L."/>
            <person name="Lui A."/>
            <person name="MacDonald P.J.P."/>
            <person name="Mehta T."/>
            <person name="Montmayeur A."/>
            <person name="Murphy C."/>
            <person name="Neiman D."/>
            <person name="Pearson M."/>
            <person name="Priest M."/>
            <person name="Roberts A."/>
            <person name="Saif S."/>
            <person name="Shea T."/>
            <person name="Shenoy N."/>
            <person name="Sisk P."/>
            <person name="Stolte C."/>
            <person name="Sykes S."/>
            <person name="Yandava C."/>
            <person name="Wortman J."/>
            <person name="Nusbaum C."/>
            <person name="Birren B."/>
        </authorList>
    </citation>
    <scope>NUCLEOTIDE SEQUENCE</scope>
    <source>
        <strain evidence="9">ATCC 64411</strain>
    </source>
</reference>
<dbReference type="SMART" id="SM00534">
    <property type="entry name" value="MUTSac"/>
    <property type="match status" value="1"/>
</dbReference>
<dbReference type="Gene3D" id="1.10.1420.10">
    <property type="match status" value="3"/>
</dbReference>
<keyword evidence="2" id="KW-0547">Nucleotide-binding</keyword>
<dbReference type="GO" id="GO:0140664">
    <property type="term" value="F:ATP-dependent DNA damage sensor activity"/>
    <property type="evidence" value="ECO:0007669"/>
    <property type="project" value="InterPro"/>
</dbReference>
<keyword evidence="4" id="KW-0238">DNA-binding</keyword>
<gene>
    <name evidence="9" type="ORF">MAPG_03486</name>
</gene>
<dbReference type="EMBL" id="ADBL01000832">
    <property type="status" value="NOT_ANNOTATED_CDS"/>
    <property type="molecule type" value="Genomic_DNA"/>
</dbReference>
<dbReference type="eggNOG" id="KOG0220">
    <property type="taxonomic scope" value="Eukaryota"/>
</dbReference>
<dbReference type="Pfam" id="PF00488">
    <property type="entry name" value="MutS_V"/>
    <property type="match status" value="1"/>
</dbReference>
<dbReference type="InterPro" id="IPR027417">
    <property type="entry name" value="P-loop_NTPase"/>
</dbReference>
<dbReference type="InterPro" id="IPR045076">
    <property type="entry name" value="MutS"/>
</dbReference>
<dbReference type="InterPro" id="IPR000432">
    <property type="entry name" value="DNA_mismatch_repair_MutS_C"/>
</dbReference>
<dbReference type="Pfam" id="PF05188">
    <property type="entry name" value="MutS_II"/>
    <property type="match status" value="1"/>
</dbReference>
<evidence type="ECO:0000256" key="2">
    <source>
        <dbReference type="ARBA" id="ARBA00022741"/>
    </source>
</evidence>
<dbReference type="InterPro" id="IPR007860">
    <property type="entry name" value="DNA_mmatch_repair_MutS_con_dom"/>
</dbReference>
<evidence type="ECO:0000256" key="3">
    <source>
        <dbReference type="ARBA" id="ARBA00022840"/>
    </source>
</evidence>
<dbReference type="SUPFAM" id="SSF48334">
    <property type="entry name" value="DNA repair protein MutS, domain III"/>
    <property type="match status" value="1"/>
</dbReference>
<reference evidence="9" key="1">
    <citation type="submission" date="2010-05" db="EMBL/GenBank/DDBJ databases">
        <title>The Genome Sequence of Magnaporthe poae strain ATCC 64411.</title>
        <authorList>
            <consortium name="The Broad Institute Genome Sequencing Platform"/>
            <consortium name="Broad Institute Genome Sequencing Center for Infectious Disease"/>
            <person name="Ma L.-J."/>
            <person name="Dead R."/>
            <person name="Young S."/>
            <person name="Zeng Q."/>
            <person name="Koehrsen M."/>
            <person name="Alvarado L."/>
            <person name="Berlin A."/>
            <person name="Chapman S.B."/>
            <person name="Chen Z."/>
            <person name="Freedman E."/>
            <person name="Gellesch M."/>
            <person name="Goldberg J."/>
            <person name="Griggs A."/>
            <person name="Gujja S."/>
            <person name="Heilman E.R."/>
            <person name="Heiman D."/>
            <person name="Hepburn T."/>
            <person name="Howarth C."/>
            <person name="Jen D."/>
            <person name="Larson L."/>
            <person name="Mehta T."/>
            <person name="Neiman D."/>
            <person name="Pearson M."/>
            <person name="Roberts A."/>
            <person name="Saif S."/>
            <person name="Shea T."/>
            <person name="Shenoy N."/>
            <person name="Sisk P."/>
            <person name="Stolte C."/>
            <person name="Sykes S."/>
            <person name="Walk T."/>
            <person name="White J."/>
            <person name="Yandava C."/>
            <person name="Haas B."/>
            <person name="Nusbaum C."/>
            <person name="Birren B."/>
        </authorList>
    </citation>
    <scope>NUCLEOTIDE SEQUENCE</scope>
    <source>
        <strain evidence="9">ATCC 64411</strain>
    </source>
</reference>
<dbReference type="OrthoDB" id="276261at2759"/>
<feature type="domain" description="DNA mismatch repair protein MutS core" evidence="7">
    <location>
        <begin position="306"/>
        <end position="692"/>
    </location>
</feature>
<dbReference type="GO" id="GO:0005524">
    <property type="term" value="F:ATP binding"/>
    <property type="evidence" value="ECO:0007669"/>
    <property type="project" value="UniProtKB-KW"/>
</dbReference>
<comment type="similarity">
    <text evidence="1">Belongs to the DNA mismatch repair MutS family.</text>
</comment>
<evidence type="ECO:0000259" key="7">
    <source>
        <dbReference type="SMART" id="SM00533"/>
    </source>
</evidence>
<dbReference type="Pfam" id="PF05192">
    <property type="entry name" value="MutS_III"/>
    <property type="match status" value="1"/>
</dbReference>
<evidence type="ECO:0000313" key="10">
    <source>
        <dbReference type="EnsemblFungi" id="MAPG_03486T0"/>
    </source>
</evidence>
<dbReference type="GO" id="GO:0005634">
    <property type="term" value="C:nucleus"/>
    <property type="evidence" value="ECO:0007669"/>
    <property type="project" value="TreeGrafter"/>
</dbReference>
<feature type="compositionally biased region" description="Acidic residues" evidence="6">
    <location>
        <begin position="940"/>
        <end position="967"/>
    </location>
</feature>
<dbReference type="GO" id="GO:0006298">
    <property type="term" value="P:mismatch repair"/>
    <property type="evidence" value="ECO:0007669"/>
    <property type="project" value="InterPro"/>
</dbReference>
<sequence>MSSSQFGDGRQPPMDIPVTRSAPIDIPYPSSEARVWAQITRDRARNIGTFTDTSNEAENPGGIPSAEEFFLQYHYGTRPVPSSLRAGGCSPPISIVPRRPRLAPRLELAGPVTKARSRSRAATSFAGYEGQTIICAVAEGRGSNPPVGIAVVEPELGRVTTHQFSDTLRYVQTIHKIRMREPSHILVIPSTASIEKSALCDLLEKEIDGASVEPVPRSVFSERIGLEYIQEKAFRDDIEALKVVAAGNYYAVCSLAAAIQYVEDESRSKIAPHTLAIGHEPADSSMMIDVPSIHSLELLQNAQNPRSKNSLFGLLNHTLTPMGARQLRSSILQPSTKQDLILRRQAAVKELSDFQDLFYGVRNALKQLPDIDKVVSQLIFTSSKTDDGFAMNYENKSMINCILQIKQFVSAVPALYEALTSAKCDILVETRKHCRPEITQKVLGIINSHIDKDVQLSRTPLERRTQAIYAIKVGSMRRLSSMLPLVFMSGREANQGQPPKARNNSSLDVAREKYKEQQDSVHKRVGEFNSKQLSPSVDLPFYVLPRSGSDISRRLAKHNLSSEIKFDTTRGYYLRLPASDYMEVTAAHPGLLINAVHKRSHWEFQTIWLERINRDIKAAEDVVLKRSAQAIRTAADQLREEVPALSRLCEAVGRLDMLASLAHVVTTNDYCQPDISTSGAFKKARHPLVEKAGLVCFVTPDAAVQSHFVDMTANLHLLSRYQCIDNFVPNDYYSSEEYSFLLVTGVNMSGKTTFIKTPAMIQIMAQIGSFVPAQTASVPIIKKIFTRMIKDDCIEENVSAFSQEMREMDFILRNADAKSLVIIDELGRATSTRDGLAMAIAMAEQLLAIGARVVFATHFYELGQDLATRRASTMQPIRALVLNLKETLQQLGADDSSCALLGRVQDEFAEKLEAIGGGGGDDGDDDDEEEEEERQQQRQEEEEDEDEDEEDDDDDEEDDGDDDDDWVDLGKSPM</sequence>
<dbReference type="VEuPathDB" id="FungiDB:MAPG_03486"/>